<feature type="transmembrane region" description="Helical" evidence="13">
    <location>
        <begin position="53"/>
        <end position="76"/>
    </location>
</feature>
<evidence type="ECO:0000256" key="1">
    <source>
        <dbReference type="ARBA" id="ARBA00001947"/>
    </source>
</evidence>
<keyword evidence="7" id="KW-0479">Metal-binding</keyword>
<dbReference type="OrthoDB" id="9800627at2"/>
<dbReference type="CDD" id="cd06158">
    <property type="entry name" value="S2P-M50_like_1"/>
    <property type="match status" value="1"/>
</dbReference>
<keyword evidence="16" id="KW-1185">Reference proteome</keyword>
<comment type="cofactor">
    <cofactor evidence="1">
        <name>Zn(2+)</name>
        <dbReference type="ChEBI" id="CHEBI:29105"/>
    </cofactor>
</comment>
<feature type="transmembrane region" description="Helical" evidence="13">
    <location>
        <begin position="96"/>
        <end position="118"/>
    </location>
</feature>
<dbReference type="GO" id="GO:0006508">
    <property type="term" value="P:proteolysis"/>
    <property type="evidence" value="ECO:0007669"/>
    <property type="project" value="UniProtKB-KW"/>
</dbReference>
<dbReference type="GO" id="GO:0008237">
    <property type="term" value="F:metallopeptidase activity"/>
    <property type="evidence" value="ECO:0007669"/>
    <property type="project" value="UniProtKB-KW"/>
</dbReference>
<dbReference type="PANTHER" id="PTHR35864:SF1">
    <property type="entry name" value="ZINC METALLOPROTEASE YWHC-RELATED"/>
    <property type="match status" value="1"/>
</dbReference>
<keyword evidence="4" id="KW-1003">Cell membrane</keyword>
<dbReference type="InterPro" id="IPR052348">
    <property type="entry name" value="Metallopeptidase_M50B"/>
</dbReference>
<evidence type="ECO:0000256" key="8">
    <source>
        <dbReference type="ARBA" id="ARBA00022801"/>
    </source>
</evidence>
<dbReference type="AlphaFoldDB" id="A0A098G4M2"/>
<sequence length="219" mass="23899">MPEFTIIQQVCIWIIPVLLAITLHEAAHAFVANQCGDTTARMMGRLSLNPIRHIDPIGTVILPLVAGFLTNFSFVIGYAKPVPISWGKLRNPKRDMILVTLAGPCSNFLMAFLWAAGLKIATMLHPESSMAALFLLFTSRAGMIINLVLAFLNLIPIPPLDGSKVVISLLPIKQSIQYEKIEPYGFLILVILIFTGVLGTILTPLVNGGIGLLAMIYHL</sequence>
<keyword evidence="11" id="KW-0482">Metalloprotease</keyword>
<evidence type="ECO:0000256" key="2">
    <source>
        <dbReference type="ARBA" id="ARBA00004651"/>
    </source>
</evidence>
<dbReference type="RefSeq" id="WP_045095093.1">
    <property type="nucleotide sequence ID" value="NZ_LN614827.1"/>
</dbReference>
<dbReference type="InterPro" id="IPR008915">
    <property type="entry name" value="Peptidase_M50"/>
</dbReference>
<organism evidence="15 16">
    <name type="scientific">Legionella fallonii LLAP-10</name>
    <dbReference type="NCBI Taxonomy" id="1212491"/>
    <lineage>
        <taxon>Bacteria</taxon>
        <taxon>Pseudomonadati</taxon>
        <taxon>Pseudomonadota</taxon>
        <taxon>Gammaproteobacteria</taxon>
        <taxon>Legionellales</taxon>
        <taxon>Legionellaceae</taxon>
        <taxon>Legionella</taxon>
    </lineage>
</organism>
<evidence type="ECO:0000313" key="15">
    <source>
        <dbReference type="EMBL" id="CEG56430.1"/>
    </source>
</evidence>
<dbReference type="HOGENOM" id="CLU_086979_0_0_6"/>
<evidence type="ECO:0000256" key="12">
    <source>
        <dbReference type="ARBA" id="ARBA00023136"/>
    </source>
</evidence>
<feature type="transmembrane region" description="Helical" evidence="13">
    <location>
        <begin position="184"/>
        <end position="217"/>
    </location>
</feature>
<keyword evidence="12 13" id="KW-0472">Membrane</keyword>
<keyword evidence="6 13" id="KW-0812">Transmembrane</keyword>
<reference evidence="16" key="1">
    <citation type="submission" date="2014-09" db="EMBL/GenBank/DDBJ databases">
        <authorList>
            <person name="Gomez-Valero L."/>
        </authorList>
    </citation>
    <scope>NUCLEOTIDE SEQUENCE [LARGE SCALE GENOMIC DNA]</scope>
    <source>
        <strain evidence="16">ATCC700992</strain>
    </source>
</reference>
<dbReference type="Pfam" id="PF02163">
    <property type="entry name" value="Peptidase_M50"/>
    <property type="match status" value="1"/>
</dbReference>
<keyword evidence="9" id="KW-0862">Zinc</keyword>
<dbReference type="InterPro" id="IPR044537">
    <property type="entry name" value="Rip2-like"/>
</dbReference>
<keyword evidence="5" id="KW-0645">Protease</keyword>
<evidence type="ECO:0000256" key="9">
    <source>
        <dbReference type="ARBA" id="ARBA00022833"/>
    </source>
</evidence>
<evidence type="ECO:0000256" key="10">
    <source>
        <dbReference type="ARBA" id="ARBA00022989"/>
    </source>
</evidence>
<accession>A0A098G4M2</accession>
<evidence type="ECO:0000259" key="14">
    <source>
        <dbReference type="Pfam" id="PF02163"/>
    </source>
</evidence>
<evidence type="ECO:0000256" key="11">
    <source>
        <dbReference type="ARBA" id="ARBA00023049"/>
    </source>
</evidence>
<evidence type="ECO:0000256" key="7">
    <source>
        <dbReference type="ARBA" id="ARBA00022723"/>
    </source>
</evidence>
<dbReference type="GO" id="GO:0046872">
    <property type="term" value="F:metal ion binding"/>
    <property type="evidence" value="ECO:0007669"/>
    <property type="project" value="UniProtKB-KW"/>
</dbReference>
<dbReference type="KEGG" id="lfa:LFA_0991"/>
<keyword evidence="10 13" id="KW-1133">Transmembrane helix</keyword>
<evidence type="ECO:0000313" key="16">
    <source>
        <dbReference type="Proteomes" id="UP000032430"/>
    </source>
</evidence>
<feature type="transmembrane region" description="Helical" evidence="13">
    <location>
        <begin position="130"/>
        <end position="155"/>
    </location>
</feature>
<dbReference type="PANTHER" id="PTHR35864">
    <property type="entry name" value="ZINC METALLOPROTEASE MJ0611-RELATED"/>
    <property type="match status" value="1"/>
</dbReference>
<dbReference type="Proteomes" id="UP000032430">
    <property type="component" value="Chromosome I"/>
</dbReference>
<feature type="transmembrane region" description="Helical" evidence="13">
    <location>
        <begin position="6"/>
        <end position="32"/>
    </location>
</feature>
<dbReference type="GO" id="GO:0005886">
    <property type="term" value="C:plasma membrane"/>
    <property type="evidence" value="ECO:0007669"/>
    <property type="project" value="UniProtKB-SubCell"/>
</dbReference>
<evidence type="ECO:0000256" key="4">
    <source>
        <dbReference type="ARBA" id="ARBA00022475"/>
    </source>
</evidence>
<gene>
    <name evidence="15" type="ORF">LFA_0991</name>
</gene>
<comment type="subcellular location">
    <subcellularLocation>
        <location evidence="2">Cell membrane</location>
        <topology evidence="2">Multi-pass membrane protein</topology>
    </subcellularLocation>
</comment>
<keyword evidence="8" id="KW-0378">Hydrolase</keyword>
<evidence type="ECO:0000256" key="6">
    <source>
        <dbReference type="ARBA" id="ARBA00022692"/>
    </source>
</evidence>
<evidence type="ECO:0000256" key="5">
    <source>
        <dbReference type="ARBA" id="ARBA00022670"/>
    </source>
</evidence>
<evidence type="ECO:0000256" key="3">
    <source>
        <dbReference type="ARBA" id="ARBA00007931"/>
    </source>
</evidence>
<dbReference type="EMBL" id="LN614827">
    <property type="protein sequence ID" value="CEG56430.1"/>
    <property type="molecule type" value="Genomic_DNA"/>
</dbReference>
<evidence type="ECO:0000256" key="13">
    <source>
        <dbReference type="SAM" id="Phobius"/>
    </source>
</evidence>
<name>A0A098G4M2_9GAMM</name>
<proteinExistence type="inferred from homology"/>
<protein>
    <recommendedName>
        <fullName evidence="14">Peptidase M50 domain-containing protein</fullName>
    </recommendedName>
</protein>
<comment type="similarity">
    <text evidence="3">Belongs to the peptidase M50B family.</text>
</comment>
<dbReference type="STRING" id="1212491.LFA_0991"/>
<feature type="domain" description="Peptidase M50" evidence="14">
    <location>
        <begin position="132"/>
        <end position="194"/>
    </location>
</feature>